<dbReference type="AlphaFoldDB" id="A0ABC8EHF6"/>
<dbReference type="EMBL" id="AP026819">
    <property type="protein sequence ID" value="BDR82476.1"/>
    <property type="molecule type" value="Genomic_DNA"/>
</dbReference>
<protein>
    <submittedName>
        <fullName evidence="2">Uncharacterized protein</fullName>
    </submittedName>
</protein>
<dbReference type="Proteomes" id="UP001321763">
    <property type="component" value="Plasmid pKHSU-234311-028-1"/>
</dbReference>
<evidence type="ECO:0000313" key="2">
    <source>
        <dbReference type="EMBL" id="BDR82476.1"/>
    </source>
</evidence>
<feature type="region of interest" description="Disordered" evidence="1">
    <location>
        <begin position="37"/>
        <end position="56"/>
    </location>
</feature>
<name>A0ABC8EHF6_CLOTA</name>
<evidence type="ECO:0000256" key="1">
    <source>
        <dbReference type="SAM" id="MobiDB-lite"/>
    </source>
</evidence>
<accession>A0ABC8EHF6</accession>
<gene>
    <name evidence="2" type="ORF">K234311028_p10350</name>
</gene>
<sequence length="56" mass="6241">MTCLFYYDQIIGNGSRPSAKLASNITEKWATAHEYGSSGLPRTMDLHNNKLVPTKL</sequence>
<geneLocation type="plasmid" evidence="2 3">
    <name>pKHSU-234311-028-1</name>
</geneLocation>
<organism evidence="2 3">
    <name type="scientific">Clostridium tetani</name>
    <dbReference type="NCBI Taxonomy" id="1513"/>
    <lineage>
        <taxon>Bacteria</taxon>
        <taxon>Bacillati</taxon>
        <taxon>Bacillota</taxon>
        <taxon>Clostridia</taxon>
        <taxon>Eubacteriales</taxon>
        <taxon>Clostridiaceae</taxon>
        <taxon>Clostridium</taxon>
    </lineage>
</organism>
<reference evidence="2 3" key="1">
    <citation type="submission" date="2022-09" db="EMBL/GenBank/DDBJ databases">
        <title>complete genome sequences of Clostridium tetani str. KHSU-234311-028 isolated from soil.</title>
        <authorList>
            <person name="Sekizuka T."/>
            <person name="Shitada C."/>
            <person name="Takahashi M."/>
            <person name="Kuroda M."/>
        </authorList>
    </citation>
    <scope>NUCLEOTIDE SEQUENCE [LARGE SCALE GENOMIC DNA]</scope>
    <source>
        <strain evidence="2 3">KHSU-234311-028</strain>
        <plasmid evidence="2 3">pKHSU-234311-028-1</plasmid>
    </source>
</reference>
<proteinExistence type="predicted"/>
<keyword evidence="2" id="KW-0614">Plasmid</keyword>
<evidence type="ECO:0000313" key="3">
    <source>
        <dbReference type="Proteomes" id="UP001321763"/>
    </source>
</evidence>